<protein>
    <recommendedName>
        <fullName evidence="4">UDENN FNIP1/2-type domain-containing protein</fullName>
    </recommendedName>
</protein>
<keyword evidence="2" id="KW-0963">Cytoplasm</keyword>
<dbReference type="InterPro" id="IPR028084">
    <property type="entry name" value="FNIP_N_dom"/>
</dbReference>
<dbReference type="PROSITE" id="PS51836">
    <property type="entry name" value="DENN_FNIP12"/>
    <property type="match status" value="1"/>
</dbReference>
<dbReference type="FunCoup" id="F1A4P8">
    <property type="interactions" value="609"/>
</dbReference>
<feature type="region of interest" description="Disordered" evidence="3">
    <location>
        <begin position="63"/>
        <end position="98"/>
    </location>
</feature>
<evidence type="ECO:0000259" key="4">
    <source>
        <dbReference type="PROSITE" id="PS51836"/>
    </source>
</evidence>
<feature type="compositionally biased region" description="Polar residues" evidence="3">
    <location>
        <begin position="227"/>
        <end position="244"/>
    </location>
</feature>
<dbReference type="GO" id="GO:0051087">
    <property type="term" value="F:protein-folding chaperone binding"/>
    <property type="evidence" value="ECO:0000318"/>
    <property type="project" value="GO_Central"/>
</dbReference>
<feature type="domain" description="UDENN FNIP1/2-type" evidence="4">
    <location>
        <begin position="23"/>
        <end position="804"/>
    </location>
</feature>
<dbReference type="Pfam" id="PF14637">
    <property type="entry name" value="FNIP_M"/>
    <property type="match status" value="1"/>
</dbReference>
<dbReference type="InParanoid" id="F1A4P8"/>
<dbReference type="STRING" id="5786.F1A4P8"/>
<organism evidence="5 6">
    <name type="scientific">Dictyostelium purpureum</name>
    <name type="common">Slime mold</name>
    <dbReference type="NCBI Taxonomy" id="5786"/>
    <lineage>
        <taxon>Eukaryota</taxon>
        <taxon>Amoebozoa</taxon>
        <taxon>Evosea</taxon>
        <taxon>Eumycetozoa</taxon>
        <taxon>Dictyostelia</taxon>
        <taxon>Dictyosteliales</taxon>
        <taxon>Dictyosteliaceae</taxon>
        <taxon>Dictyostelium</taxon>
    </lineage>
</organism>
<sequence length="867" mass="97517">MDFFKFFKSDTNTTQNKIPEHNINNDQIRFVVYQNSSTLLFDTLQVDYLKKAKAASNTTNNNTTKVILTNGNPTIVNKTPSPSPTKPTTTTPPGAPRLGKIDMLREMMFGTVPMNIQGTTTKIHYLPDSQQMLLTKLFTLNLKREEKSPHNSCDLLSPESSDGSKTPPALKKSQIPQSTSSTDLASQNTLNNSSDSNINSNKTNDRASISGGSCSNVSIINNSTSTKDNAGTNGVNRVRSSSSLGGRIPRSPLSQPKVTKITVAMCVIFGPTVDQLKTMNNANSSTNGATPTNDKKSNLDSVSNFHQFIITHFLIIDMRIKFIVKLLKNLIYSKFSNLPKSGSLNNFGTQEINQLYSEVEKFRYYIKEFYTAPRLEKPLWLDTLTNPSTKRQTYVVLLENLRELLPVYNTPKSKFFLSNLISQILSYNQSWLSGVLSNSSPSYRCTNEKCNKDYSFETQFLYQLSQIYGYTGCVNCKNNRGNYKLSKLIILSTKDEVSKKLLNVVSYFWRIFELILNKNLLDPQTSHLGLYQENEYNLNLLDNQQQNQQQSNLNQNSSGQHGNLPPQHQQHPSHIKANTSKMAKDHFNESLLESTKFQYIDYSMGSANLKLPNYFFDLSRSLTGGISPKYVNDFSIIALQKDDFYPKLIDDLRLWVDHHPFPSPIKESNAIIADVSRCKCDIITCSKENLWDSINPVQINGVTYPDIKVLSGFSSEYISTALSSIVYFYTIGMPPENCIMFLEDKIRELFSKAMILNETLKFYSTLKQPIPPSFNLFSNNIPSSSIPIPPSLATPIITPLATPNHSPQSSMRFSNQKQQPLPRSGDYLLLEHILNYLNDCSSNSNNINGNNILNNPNPPLDGFDLNS</sequence>
<evidence type="ECO:0000256" key="2">
    <source>
        <dbReference type="ARBA" id="ARBA00022490"/>
    </source>
</evidence>
<dbReference type="Pfam" id="PF14636">
    <property type="entry name" value="FNIP_N"/>
    <property type="match status" value="1"/>
</dbReference>
<evidence type="ECO:0000256" key="3">
    <source>
        <dbReference type="SAM" id="MobiDB-lite"/>
    </source>
</evidence>
<dbReference type="Pfam" id="PF14638">
    <property type="entry name" value="FNIP_C"/>
    <property type="match status" value="1"/>
</dbReference>
<reference evidence="6" key="1">
    <citation type="journal article" date="2011" name="Genome Biol.">
        <title>Comparative genomics of the social amoebae Dictyostelium discoideum and Dictyostelium purpureum.</title>
        <authorList>
            <consortium name="US DOE Joint Genome Institute (JGI-PGF)"/>
            <person name="Sucgang R."/>
            <person name="Kuo A."/>
            <person name="Tian X."/>
            <person name="Salerno W."/>
            <person name="Parikh A."/>
            <person name="Feasley C.L."/>
            <person name="Dalin E."/>
            <person name="Tu H."/>
            <person name="Huang E."/>
            <person name="Barry K."/>
            <person name="Lindquist E."/>
            <person name="Shapiro H."/>
            <person name="Bruce D."/>
            <person name="Schmutz J."/>
            <person name="Salamov A."/>
            <person name="Fey P."/>
            <person name="Gaudet P."/>
            <person name="Anjard C."/>
            <person name="Babu M.M."/>
            <person name="Basu S."/>
            <person name="Bushmanova Y."/>
            <person name="van der Wel H."/>
            <person name="Katoh-Kurasawa M."/>
            <person name="Dinh C."/>
            <person name="Coutinho P.M."/>
            <person name="Saito T."/>
            <person name="Elias M."/>
            <person name="Schaap P."/>
            <person name="Kay R.R."/>
            <person name="Henrissat B."/>
            <person name="Eichinger L."/>
            <person name="Rivero F."/>
            <person name="Putnam N.H."/>
            <person name="West C.M."/>
            <person name="Loomis W.F."/>
            <person name="Chisholm R.L."/>
            <person name="Shaulsky G."/>
            <person name="Strassmann J.E."/>
            <person name="Queller D.C."/>
            <person name="Kuspa A."/>
            <person name="Grigoriev I.V."/>
        </authorList>
    </citation>
    <scope>NUCLEOTIDE SEQUENCE [LARGE SCALE GENOMIC DNA]</scope>
    <source>
        <strain evidence="6">QSDP1</strain>
    </source>
</reference>
<dbReference type="eggNOG" id="KOG3693">
    <property type="taxonomic scope" value="Eukaryota"/>
</dbReference>
<name>F1A4P8_DICPU</name>
<dbReference type="GO" id="GO:0042030">
    <property type="term" value="F:ATPase inhibitor activity"/>
    <property type="evidence" value="ECO:0000318"/>
    <property type="project" value="GO_Central"/>
</dbReference>
<gene>
    <name evidence="5" type="ORF">DICPUDRAFT_85101</name>
</gene>
<dbReference type="InterPro" id="IPR028085">
    <property type="entry name" value="FNIP_mid_dom"/>
</dbReference>
<evidence type="ECO:0000256" key="1">
    <source>
        <dbReference type="ARBA" id="ARBA00004496"/>
    </source>
</evidence>
<dbReference type="AlphaFoldDB" id="F1A4P8"/>
<dbReference type="VEuPathDB" id="AmoebaDB:DICPUDRAFT_85101"/>
<proteinExistence type="predicted"/>
<evidence type="ECO:0000313" key="6">
    <source>
        <dbReference type="Proteomes" id="UP000001064"/>
    </source>
</evidence>
<dbReference type="PANTHER" id="PTHR21634:SF9">
    <property type="entry name" value="RE13835P"/>
    <property type="match status" value="1"/>
</dbReference>
<feature type="compositionally biased region" description="Low complexity" evidence="3">
    <location>
        <begin position="546"/>
        <end position="563"/>
    </location>
</feature>
<dbReference type="EMBL" id="GL871535">
    <property type="protein sequence ID" value="EGC28833.1"/>
    <property type="molecule type" value="Genomic_DNA"/>
</dbReference>
<dbReference type="RefSeq" id="XP_003294644.1">
    <property type="nucleotide sequence ID" value="XM_003294596.1"/>
</dbReference>
<dbReference type="InterPro" id="IPR037545">
    <property type="entry name" value="DENN_FNIP1/2"/>
</dbReference>
<dbReference type="Proteomes" id="UP000001064">
    <property type="component" value="Unassembled WGS sequence"/>
</dbReference>
<accession>F1A4P8</accession>
<dbReference type="PANTHER" id="PTHR21634">
    <property type="entry name" value="RE13835P"/>
    <property type="match status" value="1"/>
</dbReference>
<keyword evidence="6" id="KW-1185">Reference proteome</keyword>
<dbReference type="OMA" id="TIGMPPE"/>
<comment type="subcellular location">
    <subcellularLocation>
        <location evidence="1">Cytoplasm</location>
    </subcellularLocation>
</comment>
<feature type="compositionally biased region" description="Polar residues" evidence="3">
    <location>
        <begin position="174"/>
        <end position="187"/>
    </location>
</feature>
<dbReference type="GeneID" id="10507102"/>
<dbReference type="GO" id="GO:0005737">
    <property type="term" value="C:cytoplasm"/>
    <property type="evidence" value="ECO:0000318"/>
    <property type="project" value="GO_Central"/>
</dbReference>
<feature type="region of interest" description="Disordered" evidence="3">
    <location>
        <begin position="148"/>
        <end position="253"/>
    </location>
</feature>
<feature type="compositionally biased region" description="Polar residues" evidence="3">
    <location>
        <begin position="66"/>
        <end position="77"/>
    </location>
</feature>
<dbReference type="KEGG" id="dpp:DICPUDRAFT_85101"/>
<feature type="compositionally biased region" description="Low complexity" evidence="3">
    <location>
        <begin position="188"/>
        <end position="226"/>
    </location>
</feature>
<dbReference type="InterPro" id="IPR028086">
    <property type="entry name" value="FNIP_C_dom"/>
</dbReference>
<dbReference type="OrthoDB" id="10051712at2759"/>
<feature type="region of interest" description="Disordered" evidence="3">
    <location>
        <begin position="546"/>
        <end position="574"/>
    </location>
</feature>
<evidence type="ECO:0000313" key="5">
    <source>
        <dbReference type="EMBL" id="EGC28833.1"/>
    </source>
</evidence>